<accession>A0A7M1S0S9</accession>
<dbReference type="EMBL" id="MT774389">
    <property type="protein sequence ID" value="QOR59419.1"/>
    <property type="molecule type" value="Genomic_DNA"/>
</dbReference>
<dbReference type="Proteomes" id="UP000593686">
    <property type="component" value="Genome"/>
</dbReference>
<protein>
    <submittedName>
        <fullName evidence="2">Uncharacterized protein</fullName>
    </submittedName>
</protein>
<evidence type="ECO:0000256" key="1">
    <source>
        <dbReference type="SAM" id="Coils"/>
    </source>
</evidence>
<dbReference type="GeneID" id="65129981"/>
<name>A0A7M1S0S9_9CAUD</name>
<dbReference type="RefSeq" id="YP_010111577.1">
    <property type="nucleotide sequence ID" value="NC_055882.1"/>
</dbReference>
<evidence type="ECO:0000313" key="2">
    <source>
        <dbReference type="EMBL" id="QOR59419.1"/>
    </source>
</evidence>
<dbReference type="SUPFAM" id="SSF58113">
    <property type="entry name" value="Apolipoprotein A-I"/>
    <property type="match status" value="1"/>
</dbReference>
<sequence length="168" mass="18916">MFSNLRSGSQVYILHKDATPYIEVGQVVNVSQPIPRYQANNFMAPQELVVDVVVNVNGNNITLQKLPASLDVADQGTANGSLFISTSRESMNTEITSLRQKSQDTINSIDYHKKVVQDCEILLQRLNPEFAEQKQQKQEIDNLKAQMSEMMNGMKELMAQIKKETPKS</sequence>
<organism evidence="2 3">
    <name type="scientific">uncultured phage cr116_1</name>
    <dbReference type="NCBI Taxonomy" id="2772073"/>
    <lineage>
        <taxon>Viruses</taxon>
        <taxon>Duplodnaviria</taxon>
        <taxon>Heunggongvirae</taxon>
        <taxon>Uroviricota</taxon>
        <taxon>Caudoviricetes</taxon>
        <taxon>Crassvirales</taxon>
        <taxon>Steigviridae</taxon>
        <taxon>Asinivirinae</taxon>
        <taxon>Pamirivirus</taxon>
        <taxon>Pamirivirus faecium</taxon>
    </lineage>
</organism>
<keyword evidence="3" id="KW-1185">Reference proteome</keyword>
<proteinExistence type="predicted"/>
<keyword evidence="1" id="KW-0175">Coiled coil</keyword>
<feature type="coiled-coil region" evidence="1">
    <location>
        <begin position="133"/>
        <end position="164"/>
    </location>
</feature>
<reference evidence="2 3" key="1">
    <citation type="submission" date="2020-07" db="EMBL/GenBank/DDBJ databases">
        <title>Taxonomic proposal: Crassvirales, a new order of highly abundant and diverse bacterial viruses.</title>
        <authorList>
            <person name="Shkoporov A.N."/>
            <person name="Stockdale S.R."/>
            <person name="Guerin E."/>
            <person name="Ross R.P."/>
            <person name="Hill C."/>
        </authorList>
    </citation>
    <scope>NUCLEOTIDE SEQUENCE [LARGE SCALE GENOMIC DNA]</scope>
</reference>
<dbReference type="KEGG" id="vg:65129981"/>
<evidence type="ECO:0000313" key="3">
    <source>
        <dbReference type="Proteomes" id="UP000593686"/>
    </source>
</evidence>